<accession>A7F8Z0</accession>
<reference evidence="2" key="1">
    <citation type="journal article" date="2011" name="PLoS Genet.">
        <title>Genomic analysis of the necrotrophic fungal pathogens Sclerotinia sclerotiorum and Botrytis cinerea.</title>
        <authorList>
            <person name="Amselem J."/>
            <person name="Cuomo C.A."/>
            <person name="van Kan J.A."/>
            <person name="Viaud M."/>
            <person name="Benito E.P."/>
            <person name="Couloux A."/>
            <person name="Coutinho P.M."/>
            <person name="de Vries R.P."/>
            <person name="Dyer P.S."/>
            <person name="Fillinger S."/>
            <person name="Fournier E."/>
            <person name="Gout L."/>
            <person name="Hahn M."/>
            <person name="Kohn L."/>
            <person name="Lapalu N."/>
            <person name="Plummer K.M."/>
            <person name="Pradier J.M."/>
            <person name="Quevillon E."/>
            <person name="Sharon A."/>
            <person name="Simon A."/>
            <person name="ten Have A."/>
            <person name="Tudzynski B."/>
            <person name="Tudzynski P."/>
            <person name="Wincker P."/>
            <person name="Andrew M."/>
            <person name="Anthouard V."/>
            <person name="Beever R.E."/>
            <person name="Beffa R."/>
            <person name="Benoit I."/>
            <person name="Bouzid O."/>
            <person name="Brault B."/>
            <person name="Chen Z."/>
            <person name="Choquer M."/>
            <person name="Collemare J."/>
            <person name="Cotton P."/>
            <person name="Danchin E.G."/>
            <person name="Da Silva C."/>
            <person name="Gautier A."/>
            <person name="Giraud C."/>
            <person name="Giraud T."/>
            <person name="Gonzalez C."/>
            <person name="Grossetete S."/>
            <person name="Guldener U."/>
            <person name="Henrissat B."/>
            <person name="Howlett B.J."/>
            <person name="Kodira C."/>
            <person name="Kretschmer M."/>
            <person name="Lappartient A."/>
            <person name="Leroch M."/>
            <person name="Levis C."/>
            <person name="Mauceli E."/>
            <person name="Neuveglise C."/>
            <person name="Oeser B."/>
            <person name="Pearson M."/>
            <person name="Poulain J."/>
            <person name="Poussereau N."/>
            <person name="Quesneville H."/>
            <person name="Rascle C."/>
            <person name="Schumacher J."/>
            <person name="Segurens B."/>
            <person name="Sexton A."/>
            <person name="Silva E."/>
            <person name="Sirven C."/>
            <person name="Soanes D.M."/>
            <person name="Talbot N.J."/>
            <person name="Templeton M."/>
            <person name="Yandava C."/>
            <person name="Yarden O."/>
            <person name="Zeng Q."/>
            <person name="Rollins J.A."/>
            <person name="Lebrun M.H."/>
            <person name="Dickman M."/>
        </authorList>
    </citation>
    <scope>NUCLEOTIDE SEQUENCE [LARGE SCALE GENOMIC DNA]</scope>
    <source>
        <strain evidence="2">ATCC 18683 / 1980 / Ss-1</strain>
    </source>
</reference>
<evidence type="ECO:0000313" key="1">
    <source>
        <dbReference type="EMBL" id="EDN99211.1"/>
    </source>
</evidence>
<dbReference type="InParanoid" id="A7F8Z0"/>
<keyword evidence="2" id="KW-1185">Reference proteome</keyword>
<evidence type="ECO:0000313" key="2">
    <source>
        <dbReference type="Proteomes" id="UP000001312"/>
    </source>
</evidence>
<protein>
    <submittedName>
        <fullName evidence="1">Uncharacterized protein</fullName>
    </submittedName>
</protein>
<name>A7F8Z0_SCLS1</name>
<dbReference type="GeneID" id="5481052"/>
<gene>
    <name evidence="1" type="ORF">SS1G_14071</name>
</gene>
<sequence length="37" mass="4210">MKINGKSTGWLLDWERALAFSNNGNKWMNMIQRGAGI</sequence>
<dbReference type="AlphaFoldDB" id="A7F8Z0"/>
<proteinExistence type="predicted"/>
<organism evidence="1 2">
    <name type="scientific">Sclerotinia sclerotiorum (strain ATCC 18683 / 1980 / Ss-1)</name>
    <name type="common">White mold</name>
    <name type="synonym">Whetzelinia sclerotiorum</name>
    <dbReference type="NCBI Taxonomy" id="665079"/>
    <lineage>
        <taxon>Eukaryota</taxon>
        <taxon>Fungi</taxon>
        <taxon>Dikarya</taxon>
        <taxon>Ascomycota</taxon>
        <taxon>Pezizomycotina</taxon>
        <taxon>Leotiomycetes</taxon>
        <taxon>Helotiales</taxon>
        <taxon>Sclerotiniaceae</taxon>
        <taxon>Sclerotinia</taxon>
    </lineage>
</organism>
<dbReference type="RefSeq" id="XP_001584974.1">
    <property type="nucleotide sequence ID" value="XM_001584924.1"/>
</dbReference>
<dbReference type="HOGENOM" id="CLU_3351378_0_0_1"/>
<dbReference type="EMBL" id="CH476649">
    <property type="protein sequence ID" value="EDN99211.1"/>
    <property type="molecule type" value="Genomic_DNA"/>
</dbReference>
<dbReference type="KEGG" id="ssl:SS1G_14071"/>
<dbReference type="Proteomes" id="UP000001312">
    <property type="component" value="Unassembled WGS sequence"/>
</dbReference>